<dbReference type="PANTHER" id="PTHR42917">
    <property type="entry name" value="2,4-DIENOYL-COA REDUCTASE"/>
    <property type="match status" value="1"/>
</dbReference>
<dbReference type="PANTHER" id="PTHR42917:SF2">
    <property type="entry name" value="2,4-DIENOYL-COA REDUCTASE [(2E)-ENOYL-COA-PRODUCING]"/>
    <property type="match status" value="1"/>
</dbReference>
<evidence type="ECO:0000256" key="9">
    <source>
        <dbReference type="ARBA" id="ARBA00023014"/>
    </source>
</evidence>
<evidence type="ECO:0000256" key="4">
    <source>
        <dbReference type="ARBA" id="ARBA00022630"/>
    </source>
</evidence>
<dbReference type="Gene3D" id="3.40.50.720">
    <property type="entry name" value="NAD(P)-binding Rossmann-like Domain"/>
    <property type="match status" value="1"/>
</dbReference>
<gene>
    <name evidence="12" type="ORF">UFOPK3609_00633</name>
</gene>
<dbReference type="SUPFAM" id="SSF51971">
    <property type="entry name" value="Nucleotide-binding domain"/>
    <property type="match status" value="1"/>
</dbReference>
<evidence type="ECO:0000256" key="2">
    <source>
        <dbReference type="ARBA" id="ARBA00001966"/>
    </source>
</evidence>
<dbReference type="InterPro" id="IPR051793">
    <property type="entry name" value="NADH:flavin_oxidoreductase"/>
</dbReference>
<keyword evidence="6" id="KW-0479">Metal-binding</keyword>
<dbReference type="InterPro" id="IPR036188">
    <property type="entry name" value="FAD/NAD-bd_sf"/>
</dbReference>
<keyword evidence="9" id="KW-0411">Iron-sulfur</keyword>
<dbReference type="AlphaFoldDB" id="A0A6J7GK53"/>
<dbReference type="GO" id="GO:0008670">
    <property type="term" value="F:2,4-dienoyl-CoA reductase (NADPH) activity"/>
    <property type="evidence" value="ECO:0007669"/>
    <property type="project" value="TreeGrafter"/>
</dbReference>
<feature type="domain" description="FAD/NAD(P)-binding" evidence="11">
    <location>
        <begin position="372"/>
        <end position="594"/>
    </location>
</feature>
<organism evidence="12">
    <name type="scientific">freshwater metagenome</name>
    <dbReference type="NCBI Taxonomy" id="449393"/>
    <lineage>
        <taxon>unclassified sequences</taxon>
        <taxon>metagenomes</taxon>
        <taxon>ecological metagenomes</taxon>
    </lineage>
</organism>
<dbReference type="GO" id="GO:0010181">
    <property type="term" value="F:FMN binding"/>
    <property type="evidence" value="ECO:0007669"/>
    <property type="project" value="InterPro"/>
</dbReference>
<keyword evidence="4" id="KW-0285">Flavoprotein</keyword>
<evidence type="ECO:0000256" key="8">
    <source>
        <dbReference type="ARBA" id="ARBA00023004"/>
    </source>
</evidence>
<sequence length="637" mass="65036">MADGAPPALSRLLAPLQLRGRTLPSRVVFCAHLTDLAVDRLPSAAHTAYYAARAAGGAGLVITEEQSVDPADQPYEKVVDGTDPAVVPRYREIADAVHAHGGLVAAQLNHNGGQGSSLHSRVPLLAPSPLADPLFGEVPRQATAADLAAVVAGFARVAGHVRDSGLDGVELQASQSSLLRAFLSPRANRRTDAYGRDRDRLLLEVVAAVRAVLGPDLLLGVRLAVHEPDGTTTEDAVATAHRLAATGAVDWLSTTVGVATESLHLVEPSMATAHGYALPLAARVRAAGLPVIGVGRITTPEQAAAALEHCDLVGVVRGQVADPDFVARARRGEPVRACTGCNGCAAGIGAGLPMRCPQPLGLPAPDVPAGRRVVVVGGGPAGLRAAAVAAAGGHRVVLLEAADQLGGQLRLAASAPGRGELAGFVDADARACSRLGVEVRTGTAATADLLRQLGPDVVLLATGAVPSAPAWAGDDERVVDVADVLAARAAPTGDVLVVDDLGGPHASSTAELLAARGCRVEVVTGALVAAQELGPTLDRELWHCRAAAAGITQTVERVPLAVAARPDGRRQVTLLHHLTDTVETRVVDWVVTATHPTPLEGPAVPDGVPVHRVGDCLAPGGVAAAVASAERAVAQRW</sequence>
<evidence type="ECO:0000313" key="12">
    <source>
        <dbReference type="EMBL" id="CAB4907474.1"/>
    </source>
</evidence>
<dbReference type="GO" id="GO:0046872">
    <property type="term" value="F:metal ion binding"/>
    <property type="evidence" value="ECO:0007669"/>
    <property type="project" value="UniProtKB-KW"/>
</dbReference>
<evidence type="ECO:0000256" key="7">
    <source>
        <dbReference type="ARBA" id="ARBA00023002"/>
    </source>
</evidence>
<dbReference type="InterPro" id="IPR013785">
    <property type="entry name" value="Aldolase_TIM"/>
</dbReference>
<evidence type="ECO:0000256" key="5">
    <source>
        <dbReference type="ARBA" id="ARBA00022643"/>
    </source>
</evidence>
<dbReference type="PRINTS" id="PR00368">
    <property type="entry name" value="FADPNR"/>
</dbReference>
<name>A0A6J7GK53_9ZZZZ</name>
<evidence type="ECO:0000259" key="11">
    <source>
        <dbReference type="Pfam" id="PF07992"/>
    </source>
</evidence>
<dbReference type="Pfam" id="PF07992">
    <property type="entry name" value="Pyr_redox_2"/>
    <property type="match status" value="1"/>
</dbReference>
<keyword evidence="7" id="KW-0560">Oxidoreductase</keyword>
<evidence type="ECO:0000259" key="10">
    <source>
        <dbReference type="Pfam" id="PF00724"/>
    </source>
</evidence>
<keyword evidence="5" id="KW-0288">FMN</keyword>
<keyword evidence="8" id="KW-0408">Iron</keyword>
<evidence type="ECO:0000256" key="3">
    <source>
        <dbReference type="ARBA" id="ARBA00011048"/>
    </source>
</evidence>
<dbReference type="GO" id="GO:0033543">
    <property type="term" value="P:fatty acid beta-oxidation, unsaturated, even number, reductase/isomerase pathway"/>
    <property type="evidence" value="ECO:0007669"/>
    <property type="project" value="TreeGrafter"/>
</dbReference>
<dbReference type="Gene3D" id="3.20.20.70">
    <property type="entry name" value="Aldolase class I"/>
    <property type="match status" value="1"/>
</dbReference>
<dbReference type="SUPFAM" id="SSF51905">
    <property type="entry name" value="FAD/NAD(P)-binding domain"/>
    <property type="match status" value="1"/>
</dbReference>
<dbReference type="GO" id="GO:0051536">
    <property type="term" value="F:iron-sulfur cluster binding"/>
    <property type="evidence" value="ECO:0007669"/>
    <property type="project" value="UniProtKB-KW"/>
</dbReference>
<dbReference type="Pfam" id="PF00724">
    <property type="entry name" value="Oxidored_FMN"/>
    <property type="match status" value="1"/>
</dbReference>
<dbReference type="InterPro" id="IPR023753">
    <property type="entry name" value="FAD/NAD-binding_dom"/>
</dbReference>
<feature type="domain" description="NADH:flavin oxidoreductase/NADH oxidase N-terminal" evidence="10">
    <location>
        <begin position="12"/>
        <end position="332"/>
    </location>
</feature>
<dbReference type="SUPFAM" id="SSF51395">
    <property type="entry name" value="FMN-linked oxidoreductases"/>
    <property type="match status" value="1"/>
</dbReference>
<accession>A0A6J7GK53</accession>
<protein>
    <submittedName>
        <fullName evidence="12">Unannotated protein</fullName>
    </submittedName>
</protein>
<dbReference type="EMBL" id="CAFBMQ010000073">
    <property type="protein sequence ID" value="CAB4907474.1"/>
    <property type="molecule type" value="Genomic_DNA"/>
</dbReference>
<dbReference type="InterPro" id="IPR001155">
    <property type="entry name" value="OxRdtase_FMN_N"/>
</dbReference>
<comment type="cofactor">
    <cofactor evidence="2">
        <name>[4Fe-4S] cluster</name>
        <dbReference type="ChEBI" id="CHEBI:49883"/>
    </cofactor>
</comment>
<evidence type="ECO:0000256" key="1">
    <source>
        <dbReference type="ARBA" id="ARBA00001917"/>
    </source>
</evidence>
<evidence type="ECO:0000256" key="6">
    <source>
        <dbReference type="ARBA" id="ARBA00022723"/>
    </source>
</evidence>
<comment type="cofactor">
    <cofactor evidence="1">
        <name>FMN</name>
        <dbReference type="ChEBI" id="CHEBI:58210"/>
    </cofactor>
</comment>
<proteinExistence type="inferred from homology"/>
<comment type="similarity">
    <text evidence="3">In the N-terminal section; belongs to the NADH:flavin oxidoreductase/NADH oxidase family.</text>
</comment>
<reference evidence="12" key="1">
    <citation type="submission" date="2020-05" db="EMBL/GenBank/DDBJ databases">
        <authorList>
            <person name="Chiriac C."/>
            <person name="Salcher M."/>
            <person name="Ghai R."/>
            <person name="Kavagutti S V."/>
        </authorList>
    </citation>
    <scope>NUCLEOTIDE SEQUENCE</scope>
</reference>
<dbReference type="Gene3D" id="3.50.50.60">
    <property type="entry name" value="FAD/NAD(P)-binding domain"/>
    <property type="match status" value="1"/>
</dbReference>